<dbReference type="PROSITE" id="PS51352">
    <property type="entry name" value="THIOREDOXIN_2"/>
    <property type="match status" value="1"/>
</dbReference>
<proteinExistence type="predicted"/>
<protein>
    <submittedName>
        <fullName evidence="2">Thioredoxin-like protein YdfQ</fullName>
    </submittedName>
</protein>
<organism evidence="2 3">
    <name type="scientific">Propionigenium maris DSM 9537</name>
    <dbReference type="NCBI Taxonomy" id="1123000"/>
    <lineage>
        <taxon>Bacteria</taxon>
        <taxon>Fusobacteriati</taxon>
        <taxon>Fusobacteriota</taxon>
        <taxon>Fusobacteriia</taxon>
        <taxon>Fusobacteriales</taxon>
        <taxon>Fusobacteriaceae</taxon>
        <taxon>Propionigenium</taxon>
    </lineage>
</organism>
<dbReference type="CDD" id="cd02947">
    <property type="entry name" value="TRX_family"/>
    <property type="match status" value="1"/>
</dbReference>
<dbReference type="SUPFAM" id="SSF52833">
    <property type="entry name" value="Thioredoxin-like"/>
    <property type="match status" value="1"/>
</dbReference>
<evidence type="ECO:0000313" key="3">
    <source>
        <dbReference type="Proteomes" id="UP001144471"/>
    </source>
</evidence>
<sequence>MELKEVKKGKFSFVYISRDDCSVCHVLLPKLKKLSERYPKADFIGIDLEVVPQAAGEFSVFSIPALIVYSEGKELYRGARFFNMGELEGKLDRYYSAIFD</sequence>
<keyword evidence="3" id="KW-1185">Reference proteome</keyword>
<dbReference type="InterPro" id="IPR013766">
    <property type="entry name" value="Thioredoxin_domain"/>
</dbReference>
<reference evidence="2" key="1">
    <citation type="submission" date="2022-12" db="EMBL/GenBank/DDBJ databases">
        <title>Reference genome sequencing for broad-spectrum identification of bacterial and archaeal isolates by mass spectrometry.</title>
        <authorList>
            <person name="Sekiguchi Y."/>
            <person name="Tourlousse D.M."/>
        </authorList>
    </citation>
    <scope>NUCLEOTIDE SEQUENCE</scope>
    <source>
        <strain evidence="2">10succ1</strain>
    </source>
</reference>
<dbReference type="AlphaFoldDB" id="A0A9W6GLS7"/>
<gene>
    <name evidence="2" type="primary">ydfQ</name>
    <name evidence="2" type="ORF">PM10SUCC1_18090</name>
</gene>
<evidence type="ECO:0000313" key="2">
    <source>
        <dbReference type="EMBL" id="GLI56295.1"/>
    </source>
</evidence>
<dbReference type="Gene3D" id="3.40.30.10">
    <property type="entry name" value="Glutaredoxin"/>
    <property type="match status" value="1"/>
</dbReference>
<feature type="domain" description="Thioredoxin" evidence="1">
    <location>
        <begin position="1"/>
        <end position="96"/>
    </location>
</feature>
<dbReference type="Proteomes" id="UP001144471">
    <property type="component" value="Unassembled WGS sequence"/>
</dbReference>
<dbReference type="Pfam" id="PF00085">
    <property type="entry name" value="Thioredoxin"/>
    <property type="match status" value="1"/>
</dbReference>
<dbReference type="RefSeq" id="WP_281835352.1">
    <property type="nucleotide sequence ID" value="NZ_BSDY01000007.1"/>
</dbReference>
<dbReference type="InterPro" id="IPR036249">
    <property type="entry name" value="Thioredoxin-like_sf"/>
</dbReference>
<comment type="caution">
    <text evidence="2">The sequence shown here is derived from an EMBL/GenBank/DDBJ whole genome shotgun (WGS) entry which is preliminary data.</text>
</comment>
<dbReference type="EMBL" id="BSDY01000007">
    <property type="protein sequence ID" value="GLI56295.1"/>
    <property type="molecule type" value="Genomic_DNA"/>
</dbReference>
<accession>A0A9W6GLS7</accession>
<evidence type="ECO:0000259" key="1">
    <source>
        <dbReference type="PROSITE" id="PS51352"/>
    </source>
</evidence>
<name>A0A9W6GLS7_9FUSO</name>